<dbReference type="GeneID" id="106770208"/>
<dbReference type="RefSeq" id="XP_014511517.1">
    <property type="nucleotide sequence ID" value="XM_014656031.1"/>
</dbReference>
<dbReference type="GO" id="GO:0003676">
    <property type="term" value="F:nucleic acid binding"/>
    <property type="evidence" value="ECO:0007669"/>
    <property type="project" value="InterPro"/>
</dbReference>
<organism evidence="2 3">
    <name type="scientific">Vigna radiata var. radiata</name>
    <name type="common">Mung bean</name>
    <name type="synonym">Phaseolus aureus</name>
    <dbReference type="NCBI Taxonomy" id="3916"/>
    <lineage>
        <taxon>Eukaryota</taxon>
        <taxon>Viridiplantae</taxon>
        <taxon>Streptophyta</taxon>
        <taxon>Embryophyta</taxon>
        <taxon>Tracheophyta</taxon>
        <taxon>Spermatophyta</taxon>
        <taxon>Magnoliopsida</taxon>
        <taxon>eudicotyledons</taxon>
        <taxon>Gunneridae</taxon>
        <taxon>Pentapetalae</taxon>
        <taxon>rosids</taxon>
        <taxon>fabids</taxon>
        <taxon>Fabales</taxon>
        <taxon>Fabaceae</taxon>
        <taxon>Papilionoideae</taxon>
        <taxon>50 kb inversion clade</taxon>
        <taxon>NPAAA clade</taxon>
        <taxon>indigoferoid/millettioid clade</taxon>
        <taxon>Phaseoleae</taxon>
        <taxon>Vigna</taxon>
    </lineage>
</organism>
<dbReference type="InterPro" id="IPR036397">
    <property type="entry name" value="RNaseH_sf"/>
</dbReference>
<dbReference type="STRING" id="3916.A0A1S3UZZ9"/>
<keyword evidence="2" id="KW-1185">Reference proteome</keyword>
<reference evidence="2" key="1">
    <citation type="journal article" date="2014" name="Nat. Commun.">
        <title>Genome sequence of mungbean and insights into evolution within Vigna species.</title>
        <authorList>
            <person name="Kang Y.J."/>
            <person name="Kim S.K."/>
            <person name="Kim M.Y."/>
            <person name="Lestari P."/>
            <person name="Kim K.H."/>
            <person name="Ha B.K."/>
            <person name="Jun T.H."/>
            <person name="Hwang W.J."/>
            <person name="Lee T."/>
            <person name="Lee J."/>
            <person name="Shim S."/>
            <person name="Yoon M.Y."/>
            <person name="Jang Y.E."/>
            <person name="Han K.S."/>
            <person name="Taeprayoon P."/>
            <person name="Yoon N."/>
            <person name="Somta P."/>
            <person name="Tanya P."/>
            <person name="Kim K.S."/>
            <person name="Gwag J.G."/>
            <person name="Moon J.K."/>
            <person name="Lee Y.H."/>
            <person name="Park B.S."/>
            <person name="Bombarely A."/>
            <person name="Doyle J.J."/>
            <person name="Jackson S.A."/>
            <person name="Schafleitner R."/>
            <person name="Srinives P."/>
            <person name="Varshney R.K."/>
            <person name="Lee S.H."/>
        </authorList>
    </citation>
    <scope>NUCLEOTIDE SEQUENCE [LARGE SCALE GENOMIC DNA]</scope>
    <source>
        <strain evidence="2">cv. VC1973A</strain>
    </source>
</reference>
<dbReference type="InterPro" id="IPR012337">
    <property type="entry name" value="RNaseH-like_sf"/>
</dbReference>
<feature type="domain" description="Integrase catalytic" evidence="1">
    <location>
        <begin position="2"/>
        <end position="173"/>
    </location>
</feature>
<dbReference type="KEGG" id="vra:106770208"/>
<dbReference type="OrthoDB" id="1700743at2759"/>
<dbReference type="GO" id="GO:0015074">
    <property type="term" value="P:DNA integration"/>
    <property type="evidence" value="ECO:0007669"/>
    <property type="project" value="InterPro"/>
</dbReference>
<sequence length="292" mass="34027">MIQEVEVFDCWGIDFVGPLSPSFNNEYILMAVDYVSKWMEAAACPKNDASTVIKFLKKQIFTRFGVPRVLISDRGSHFCNDQLAKVLKHYEVKDKVASLITHKQMAKRKKDWSQKLDDALWAYRTAMKTLVGLSPFQLVYGKASHLLMELEHRAYWALKFLNFDPSMSAEKRKRQLLKLEEMRHHAYDYSKSYKEKVKFYHDKKLVKKVFHPGQQVLLFNSRFKLFAGKLKSKWSGTFTIKDVKQHGAVELIDPSFDDPQRSWVVNGQRLKHYLGGEVERLSTSVELVDPWA</sequence>
<dbReference type="AlphaFoldDB" id="A0A1S3UZZ9"/>
<dbReference type="PROSITE" id="PS50994">
    <property type="entry name" value="INTEGRASE"/>
    <property type="match status" value="1"/>
</dbReference>
<dbReference type="Pfam" id="PF00665">
    <property type="entry name" value="rve"/>
    <property type="match status" value="1"/>
</dbReference>
<dbReference type="Gene3D" id="3.30.420.10">
    <property type="entry name" value="Ribonuclease H-like superfamily/Ribonuclease H"/>
    <property type="match status" value="1"/>
</dbReference>
<dbReference type="InterPro" id="IPR052160">
    <property type="entry name" value="Gypsy_RT_Integrase-like"/>
</dbReference>
<name>A0A1S3UZZ9_VIGRR</name>
<evidence type="ECO:0000259" key="1">
    <source>
        <dbReference type="PROSITE" id="PS50994"/>
    </source>
</evidence>
<dbReference type="Proteomes" id="UP000087766">
    <property type="component" value="Chromosome 8"/>
</dbReference>
<dbReference type="SUPFAM" id="SSF53098">
    <property type="entry name" value="Ribonuclease H-like"/>
    <property type="match status" value="1"/>
</dbReference>
<evidence type="ECO:0000313" key="3">
    <source>
        <dbReference type="RefSeq" id="XP_014511517.1"/>
    </source>
</evidence>
<dbReference type="PANTHER" id="PTHR47266">
    <property type="entry name" value="ENDONUCLEASE-RELATED"/>
    <property type="match status" value="1"/>
</dbReference>
<proteinExistence type="predicted"/>
<reference evidence="3" key="2">
    <citation type="submission" date="2025-08" db="UniProtKB">
        <authorList>
            <consortium name="RefSeq"/>
        </authorList>
    </citation>
    <scope>IDENTIFICATION</scope>
    <source>
        <tissue evidence="3">Leaf</tissue>
    </source>
</reference>
<accession>A0A1S3UZZ9</accession>
<gene>
    <name evidence="3" type="primary">LOC106770208</name>
</gene>
<dbReference type="InterPro" id="IPR001584">
    <property type="entry name" value="Integrase_cat-core"/>
</dbReference>
<evidence type="ECO:0000313" key="2">
    <source>
        <dbReference type="Proteomes" id="UP000087766"/>
    </source>
</evidence>
<protein>
    <submittedName>
        <fullName evidence="3">Uncharacterized protein LOC106770208</fullName>
    </submittedName>
</protein>